<keyword evidence="4" id="KW-1003">Cell membrane</keyword>
<evidence type="ECO:0000256" key="4">
    <source>
        <dbReference type="ARBA" id="ARBA00022475"/>
    </source>
</evidence>
<evidence type="ECO:0000256" key="7">
    <source>
        <dbReference type="ARBA" id="ARBA00022989"/>
    </source>
</evidence>
<evidence type="ECO:0000256" key="1">
    <source>
        <dbReference type="ARBA" id="ARBA00004429"/>
    </source>
</evidence>
<feature type="transmembrane region" description="Helical" evidence="9">
    <location>
        <begin position="50"/>
        <end position="73"/>
    </location>
</feature>
<proteinExistence type="inferred from homology"/>
<feature type="transmembrane region" description="Helical" evidence="9">
    <location>
        <begin position="94"/>
        <end position="115"/>
    </location>
</feature>
<accession>A0ABV7DZG4</accession>
<dbReference type="SUPFAM" id="SSF161098">
    <property type="entry name" value="MetI-like"/>
    <property type="match status" value="1"/>
</dbReference>
<evidence type="ECO:0000256" key="6">
    <source>
        <dbReference type="ARBA" id="ARBA00022692"/>
    </source>
</evidence>
<keyword evidence="3 9" id="KW-0813">Transport</keyword>
<dbReference type="InterPro" id="IPR035906">
    <property type="entry name" value="MetI-like_sf"/>
</dbReference>
<evidence type="ECO:0000256" key="5">
    <source>
        <dbReference type="ARBA" id="ARBA00022519"/>
    </source>
</evidence>
<organism evidence="11 12">
    <name type="scientific">Tabrizicola soli</name>
    <dbReference type="NCBI Taxonomy" id="2185115"/>
    <lineage>
        <taxon>Bacteria</taxon>
        <taxon>Pseudomonadati</taxon>
        <taxon>Pseudomonadota</taxon>
        <taxon>Alphaproteobacteria</taxon>
        <taxon>Rhodobacterales</taxon>
        <taxon>Paracoccaceae</taxon>
        <taxon>Tabrizicola</taxon>
    </lineage>
</organism>
<dbReference type="Pfam" id="PF00528">
    <property type="entry name" value="BPD_transp_1"/>
    <property type="match status" value="1"/>
</dbReference>
<dbReference type="PROSITE" id="PS50928">
    <property type="entry name" value="ABC_TM1"/>
    <property type="match status" value="1"/>
</dbReference>
<keyword evidence="12" id="KW-1185">Reference proteome</keyword>
<dbReference type="NCBIfam" id="TIGR01726">
    <property type="entry name" value="HEQRo_perm_3TM"/>
    <property type="match status" value="1"/>
</dbReference>
<keyword evidence="5" id="KW-0997">Cell inner membrane</keyword>
<evidence type="ECO:0000256" key="2">
    <source>
        <dbReference type="ARBA" id="ARBA00010072"/>
    </source>
</evidence>
<dbReference type="RefSeq" id="WP_197642164.1">
    <property type="nucleotide sequence ID" value="NZ_JAEACP010000003.1"/>
</dbReference>
<name>A0ABV7DZG4_9RHOB</name>
<dbReference type="PANTHER" id="PTHR30614">
    <property type="entry name" value="MEMBRANE COMPONENT OF AMINO ACID ABC TRANSPORTER"/>
    <property type="match status" value="1"/>
</dbReference>
<evidence type="ECO:0000313" key="12">
    <source>
        <dbReference type="Proteomes" id="UP001595445"/>
    </source>
</evidence>
<evidence type="ECO:0000313" key="11">
    <source>
        <dbReference type="EMBL" id="MFC3087746.1"/>
    </source>
</evidence>
<evidence type="ECO:0000256" key="9">
    <source>
        <dbReference type="RuleBase" id="RU363032"/>
    </source>
</evidence>
<keyword evidence="8 9" id="KW-0472">Membrane</keyword>
<keyword evidence="7 9" id="KW-1133">Transmembrane helix</keyword>
<gene>
    <name evidence="11" type="ORF">ACFOD6_16990</name>
</gene>
<dbReference type="CDD" id="cd06261">
    <property type="entry name" value="TM_PBP2"/>
    <property type="match status" value="1"/>
</dbReference>
<feature type="transmembrane region" description="Helical" evidence="9">
    <location>
        <begin position="12"/>
        <end position="30"/>
    </location>
</feature>
<dbReference type="InterPro" id="IPR000515">
    <property type="entry name" value="MetI-like"/>
</dbReference>
<comment type="subcellular location">
    <subcellularLocation>
        <location evidence="1">Cell inner membrane</location>
        <topology evidence="1">Multi-pass membrane protein</topology>
    </subcellularLocation>
    <subcellularLocation>
        <location evidence="9">Cell membrane</location>
        <topology evidence="9">Multi-pass membrane protein</topology>
    </subcellularLocation>
</comment>
<evidence type="ECO:0000256" key="3">
    <source>
        <dbReference type="ARBA" id="ARBA00022448"/>
    </source>
</evidence>
<feature type="transmembrane region" description="Helical" evidence="9">
    <location>
        <begin position="229"/>
        <end position="250"/>
    </location>
</feature>
<evidence type="ECO:0000256" key="8">
    <source>
        <dbReference type="ARBA" id="ARBA00023136"/>
    </source>
</evidence>
<sequence>MIRSLMLPRRLAMLAILVLIVALVAVYGRWDWLANPKYQALILRGIGNTLILLVLTMGIGMALAIPLGLAQAVGPWYLAVPARAFCGLIRGTPLLLQLFLLYYGIGSLFPGIPGIRDSFLWPVLRDAWYYAVLGLSLSVAGYEGEVMRGAFKAVPHGQLEAARAMGMPRLTMFRRIWLPQALHRVLPTLGGETVLQLKATPLVALITVVDIYAVASRVRSETLITYEPLMLLAVVYMAITGLIVLMFRWFEGRVPQRVA</sequence>
<keyword evidence="6 9" id="KW-0812">Transmembrane</keyword>
<dbReference type="PANTHER" id="PTHR30614:SF10">
    <property type="entry name" value="ARGININE ABC TRANSPORTER PERMEASE PROTEIN ARTM"/>
    <property type="match status" value="1"/>
</dbReference>
<dbReference type="Proteomes" id="UP001595445">
    <property type="component" value="Unassembled WGS sequence"/>
</dbReference>
<evidence type="ECO:0000259" key="10">
    <source>
        <dbReference type="PROSITE" id="PS50928"/>
    </source>
</evidence>
<feature type="transmembrane region" description="Helical" evidence="9">
    <location>
        <begin position="127"/>
        <end position="144"/>
    </location>
</feature>
<comment type="similarity">
    <text evidence="2">Belongs to the binding-protein-dependent transport system permease family. HisMQ subfamily.</text>
</comment>
<protein>
    <submittedName>
        <fullName evidence="11">ABC transporter permease</fullName>
    </submittedName>
</protein>
<dbReference type="EMBL" id="JBHRSM010000026">
    <property type="protein sequence ID" value="MFC3087746.1"/>
    <property type="molecule type" value="Genomic_DNA"/>
</dbReference>
<dbReference type="InterPro" id="IPR010065">
    <property type="entry name" value="AA_ABC_transptr_permease_3TM"/>
</dbReference>
<feature type="domain" description="ABC transmembrane type-1" evidence="10">
    <location>
        <begin position="46"/>
        <end position="247"/>
    </location>
</feature>
<comment type="caution">
    <text evidence="11">The sequence shown here is derived from an EMBL/GenBank/DDBJ whole genome shotgun (WGS) entry which is preliminary data.</text>
</comment>
<dbReference type="InterPro" id="IPR043429">
    <property type="entry name" value="ArtM/GltK/GlnP/TcyL/YhdX-like"/>
</dbReference>
<reference evidence="12" key="1">
    <citation type="journal article" date="2019" name="Int. J. Syst. Evol. Microbiol.">
        <title>The Global Catalogue of Microorganisms (GCM) 10K type strain sequencing project: providing services to taxonomists for standard genome sequencing and annotation.</title>
        <authorList>
            <consortium name="The Broad Institute Genomics Platform"/>
            <consortium name="The Broad Institute Genome Sequencing Center for Infectious Disease"/>
            <person name="Wu L."/>
            <person name="Ma J."/>
        </authorList>
    </citation>
    <scope>NUCLEOTIDE SEQUENCE [LARGE SCALE GENOMIC DNA]</scope>
    <source>
        <strain evidence="12">KCTC 62102</strain>
    </source>
</reference>
<dbReference type="Gene3D" id="1.10.3720.10">
    <property type="entry name" value="MetI-like"/>
    <property type="match status" value="1"/>
</dbReference>